<name>A0A9D4XXB0_PEA</name>
<sequence>MTSEQVKFCLRCCGPPCLFSGSKGPVDIQQVECGDFDHLYTPPGSDDDENVVKFPTYKSGEGNGFQLGMFTNKEIIRDAIKEYGMGN</sequence>
<keyword evidence="2" id="KW-1185">Reference proteome</keyword>
<dbReference type="EMBL" id="JAMSHJ010000003">
    <property type="protein sequence ID" value="KAI5429238.1"/>
    <property type="molecule type" value="Genomic_DNA"/>
</dbReference>
<gene>
    <name evidence="1" type="ORF">KIW84_034018</name>
</gene>
<evidence type="ECO:0000313" key="1">
    <source>
        <dbReference type="EMBL" id="KAI5429238.1"/>
    </source>
</evidence>
<evidence type="ECO:0000313" key="2">
    <source>
        <dbReference type="Proteomes" id="UP001058974"/>
    </source>
</evidence>
<comment type="caution">
    <text evidence="1">The sequence shown here is derived from an EMBL/GenBank/DDBJ whole genome shotgun (WGS) entry which is preliminary data.</text>
</comment>
<organism evidence="1 2">
    <name type="scientific">Pisum sativum</name>
    <name type="common">Garden pea</name>
    <name type="synonym">Lathyrus oleraceus</name>
    <dbReference type="NCBI Taxonomy" id="3888"/>
    <lineage>
        <taxon>Eukaryota</taxon>
        <taxon>Viridiplantae</taxon>
        <taxon>Streptophyta</taxon>
        <taxon>Embryophyta</taxon>
        <taxon>Tracheophyta</taxon>
        <taxon>Spermatophyta</taxon>
        <taxon>Magnoliopsida</taxon>
        <taxon>eudicotyledons</taxon>
        <taxon>Gunneridae</taxon>
        <taxon>Pentapetalae</taxon>
        <taxon>rosids</taxon>
        <taxon>fabids</taxon>
        <taxon>Fabales</taxon>
        <taxon>Fabaceae</taxon>
        <taxon>Papilionoideae</taxon>
        <taxon>50 kb inversion clade</taxon>
        <taxon>NPAAA clade</taxon>
        <taxon>Hologalegina</taxon>
        <taxon>IRL clade</taxon>
        <taxon>Fabeae</taxon>
        <taxon>Lathyrus</taxon>
    </lineage>
</organism>
<protein>
    <submittedName>
        <fullName evidence="1">Uncharacterized protein</fullName>
    </submittedName>
</protein>
<dbReference type="Gramene" id="Psat03G0401800-T1">
    <property type="protein sequence ID" value="KAI5429238.1"/>
    <property type="gene ID" value="KIW84_034018"/>
</dbReference>
<dbReference type="AlphaFoldDB" id="A0A9D4XXB0"/>
<reference evidence="1 2" key="1">
    <citation type="journal article" date="2022" name="Nat. Genet.">
        <title>Improved pea reference genome and pan-genome highlight genomic features and evolutionary characteristics.</title>
        <authorList>
            <person name="Yang T."/>
            <person name="Liu R."/>
            <person name="Luo Y."/>
            <person name="Hu S."/>
            <person name="Wang D."/>
            <person name="Wang C."/>
            <person name="Pandey M.K."/>
            <person name="Ge S."/>
            <person name="Xu Q."/>
            <person name="Li N."/>
            <person name="Li G."/>
            <person name="Huang Y."/>
            <person name="Saxena R.K."/>
            <person name="Ji Y."/>
            <person name="Li M."/>
            <person name="Yan X."/>
            <person name="He Y."/>
            <person name="Liu Y."/>
            <person name="Wang X."/>
            <person name="Xiang C."/>
            <person name="Varshney R.K."/>
            <person name="Ding H."/>
            <person name="Gao S."/>
            <person name="Zong X."/>
        </authorList>
    </citation>
    <scope>NUCLEOTIDE SEQUENCE [LARGE SCALE GENOMIC DNA]</scope>
    <source>
        <strain evidence="1 2">cv. Zhongwan 6</strain>
    </source>
</reference>
<accession>A0A9D4XXB0</accession>
<dbReference type="Proteomes" id="UP001058974">
    <property type="component" value="Chromosome 3"/>
</dbReference>
<proteinExistence type="predicted"/>